<evidence type="ECO:0000256" key="4">
    <source>
        <dbReference type="ARBA" id="ARBA00022980"/>
    </source>
</evidence>
<evidence type="ECO:0000256" key="1">
    <source>
        <dbReference type="ARBA" id="ARBA00004173"/>
    </source>
</evidence>
<comment type="subcellular location">
    <subcellularLocation>
        <location evidence="1">Mitochondrion</location>
    </subcellularLocation>
</comment>
<dbReference type="SUPFAM" id="SSF47060">
    <property type="entry name" value="S15/NS1 RNA-binding domain"/>
    <property type="match status" value="1"/>
</dbReference>
<evidence type="ECO:0000313" key="11">
    <source>
        <dbReference type="Proteomes" id="UP000092462"/>
    </source>
</evidence>
<keyword evidence="6 9" id="KW-0687">Ribonucleoprotein</keyword>
<dbReference type="GO" id="GO:0005763">
    <property type="term" value="C:mitochondrial small ribosomal subunit"/>
    <property type="evidence" value="ECO:0007669"/>
    <property type="project" value="TreeGrafter"/>
</dbReference>
<dbReference type="GO" id="GO:0032543">
    <property type="term" value="P:mitochondrial translation"/>
    <property type="evidence" value="ECO:0007669"/>
    <property type="project" value="TreeGrafter"/>
</dbReference>
<protein>
    <recommendedName>
        <fullName evidence="7">Small ribosomal subunit protein uS15m</fullName>
    </recommendedName>
    <alternativeName>
        <fullName evidence="8">28S ribosomal protein S15, mitochondrial</fullName>
    </alternativeName>
</protein>
<dbReference type="VEuPathDB" id="VectorBase:PPAPM1_010718"/>
<dbReference type="EnsemblMetazoa" id="PPAI007718-RA">
    <property type="protein sequence ID" value="PPAI007718-PA"/>
    <property type="gene ID" value="PPAI007718"/>
</dbReference>
<sequence>MAPSPPVDLSLPVTEYRDCKSLEEADETVKKLFSLESFPGKKTGHHLRNIMREEVQRHPLDVGSMEALIADQTARIRRLQEIFAAHPRNRVLKVYLKELIDKRKCFLKYMRRWDYRRFEWLLEKLDIVYKAHPAEYVLVGRNKFGELCFICGQHCINSLPRQAITTDTQQLLSISQVRLSLFLLNSEFFSL</sequence>
<comment type="similarity">
    <text evidence="2 9">Belongs to the universal ribosomal protein uS15 family.</text>
</comment>
<reference evidence="10" key="1">
    <citation type="submission" date="2022-08" db="UniProtKB">
        <authorList>
            <consortium name="EnsemblMetazoa"/>
        </authorList>
    </citation>
    <scope>IDENTIFICATION</scope>
    <source>
        <strain evidence="10">Israel</strain>
    </source>
</reference>
<dbReference type="EMBL" id="AJVK01061554">
    <property type="status" value="NOT_ANNOTATED_CDS"/>
    <property type="molecule type" value="Genomic_DNA"/>
</dbReference>
<dbReference type="GO" id="GO:0003735">
    <property type="term" value="F:structural constituent of ribosome"/>
    <property type="evidence" value="ECO:0007669"/>
    <property type="project" value="InterPro"/>
</dbReference>
<keyword evidence="5" id="KW-0496">Mitochondrion</keyword>
<accession>A0A1B0DHT4</accession>
<dbReference type="SMART" id="SM01387">
    <property type="entry name" value="Ribosomal_S15"/>
    <property type="match status" value="1"/>
</dbReference>
<dbReference type="InterPro" id="IPR009068">
    <property type="entry name" value="uS15_NS1_RNA-bd_sf"/>
</dbReference>
<evidence type="ECO:0000256" key="3">
    <source>
        <dbReference type="ARBA" id="ARBA00022946"/>
    </source>
</evidence>
<dbReference type="VEuPathDB" id="VectorBase:PPAI007718"/>
<name>A0A1B0DHT4_PHLPP</name>
<dbReference type="InterPro" id="IPR000589">
    <property type="entry name" value="Ribosomal_uS15"/>
</dbReference>
<evidence type="ECO:0000313" key="10">
    <source>
        <dbReference type="EnsemblMetazoa" id="PPAI007718-PA"/>
    </source>
</evidence>
<evidence type="ECO:0000256" key="8">
    <source>
        <dbReference type="ARBA" id="ARBA00035528"/>
    </source>
</evidence>
<keyword evidence="4 9" id="KW-0689">Ribosomal protein</keyword>
<keyword evidence="11" id="KW-1185">Reference proteome</keyword>
<organism evidence="10 11">
    <name type="scientific">Phlebotomus papatasi</name>
    <name type="common">Sandfly</name>
    <dbReference type="NCBI Taxonomy" id="29031"/>
    <lineage>
        <taxon>Eukaryota</taxon>
        <taxon>Metazoa</taxon>
        <taxon>Ecdysozoa</taxon>
        <taxon>Arthropoda</taxon>
        <taxon>Hexapoda</taxon>
        <taxon>Insecta</taxon>
        <taxon>Pterygota</taxon>
        <taxon>Neoptera</taxon>
        <taxon>Endopterygota</taxon>
        <taxon>Diptera</taxon>
        <taxon>Nematocera</taxon>
        <taxon>Psychodoidea</taxon>
        <taxon>Psychodidae</taxon>
        <taxon>Phlebotomus</taxon>
        <taxon>Phlebotomus</taxon>
    </lineage>
</organism>
<dbReference type="Gene3D" id="1.10.287.10">
    <property type="entry name" value="S15/NS1, RNA-binding"/>
    <property type="match status" value="1"/>
</dbReference>
<evidence type="ECO:0000256" key="5">
    <source>
        <dbReference type="ARBA" id="ARBA00023128"/>
    </source>
</evidence>
<evidence type="ECO:0000256" key="7">
    <source>
        <dbReference type="ARBA" id="ARBA00035249"/>
    </source>
</evidence>
<dbReference type="PANTHER" id="PTHR46685">
    <property type="entry name" value="28S RIBOSOMAL PROTEIN S15, MITOCHONDRIAL"/>
    <property type="match status" value="1"/>
</dbReference>
<evidence type="ECO:0000256" key="2">
    <source>
        <dbReference type="ARBA" id="ARBA00008434"/>
    </source>
</evidence>
<dbReference type="Pfam" id="PF00312">
    <property type="entry name" value="Ribosomal_S15"/>
    <property type="match status" value="1"/>
</dbReference>
<dbReference type="PANTHER" id="PTHR46685:SF1">
    <property type="entry name" value="SMALL RIBOSOMAL SUBUNIT PROTEIN US15M"/>
    <property type="match status" value="1"/>
</dbReference>
<evidence type="ECO:0000256" key="6">
    <source>
        <dbReference type="ARBA" id="ARBA00023274"/>
    </source>
</evidence>
<evidence type="ECO:0000256" key="9">
    <source>
        <dbReference type="RuleBase" id="RU003919"/>
    </source>
</evidence>
<proteinExistence type="inferred from homology"/>
<dbReference type="InterPro" id="IPR052137">
    <property type="entry name" value="uS15_ribosomal"/>
</dbReference>
<dbReference type="Proteomes" id="UP000092462">
    <property type="component" value="Unassembled WGS sequence"/>
</dbReference>
<keyword evidence="3" id="KW-0809">Transit peptide</keyword>
<dbReference type="GO" id="GO:0003723">
    <property type="term" value="F:RNA binding"/>
    <property type="evidence" value="ECO:0007669"/>
    <property type="project" value="TreeGrafter"/>
</dbReference>
<dbReference type="AlphaFoldDB" id="A0A1B0DHT4"/>
<dbReference type="CDD" id="cd00677">
    <property type="entry name" value="S15_NS1_EPRS_RNA-bind"/>
    <property type="match status" value="1"/>
</dbReference>